<organism evidence="12">
    <name type="scientific">Planktothricoides raciborskii GIHE-MW2</name>
    <dbReference type="NCBI Taxonomy" id="2792601"/>
    <lineage>
        <taxon>Bacteria</taxon>
        <taxon>Bacillati</taxon>
        <taxon>Cyanobacteriota</taxon>
        <taxon>Cyanophyceae</taxon>
        <taxon>Oscillatoriophycideae</taxon>
        <taxon>Oscillatoriales</taxon>
        <taxon>Oscillatoriaceae</taxon>
        <taxon>Planktothricoides</taxon>
    </lineage>
</organism>
<keyword evidence="5 12" id="KW-0418">Kinase</keyword>
<dbReference type="SMART" id="SM00220">
    <property type="entry name" value="S_TKc"/>
    <property type="match status" value="1"/>
</dbReference>
<gene>
    <name evidence="12" type="ORF">ABWT76_004400</name>
</gene>
<dbReference type="EC" id="2.7.11.1" evidence="1"/>
<keyword evidence="3 12" id="KW-0808">Transferase</keyword>
<evidence type="ECO:0000256" key="3">
    <source>
        <dbReference type="ARBA" id="ARBA00022679"/>
    </source>
</evidence>
<keyword evidence="4 9" id="KW-0547">Nucleotide-binding</keyword>
<feature type="transmembrane region" description="Helical" evidence="10">
    <location>
        <begin position="456"/>
        <end position="478"/>
    </location>
</feature>
<accession>A0AAU8JLP5</accession>
<keyword evidence="10" id="KW-1133">Transmembrane helix</keyword>
<sequence>MKIFCTRPGCSRPNNDFADLDNHQTLKTVQQKYCTTCGMTLILDGRYLPQRLLGQGGFGAAFLAFDRRSPGMRECVVKQFQPAGDLSPQQMELALSLFEREAVVLDNLGRKHPAIPDLLAYFPLEASGWKSKKSEQYFYLVQEFIDGQNLEEELAQKGQFSEPEVLEVLKGILKILKFVHEHEVIHRDIKPSNIMRDRTSGRLFLLDFGAVKQVTQAAASGGAGRSTGIYSMGFAPPEQMAGRSVFPSTDLYALAVTCIMLFTGKPPQELFDSYTNQWDWRKYVQVSNHLGDVLDKMLLPTPSDRYASAEQVLGALDAPIPQKPTQPVNPTIIPPPNPQPTVNPPSNLPVPVQPTLPPSPVNVSPITSQSGQFSTLEVLTGAAFTGFEGGLLLVAIGNLIKVPAVSTLLWLGILAGLFFAQNRRIIEKYDLLIIAVISLAIVFFIPPLRGNPASQIILVPMFGALCATAVTALFRLVYKFLSDIL</sequence>
<name>A0AAU8JLP5_9CYAN</name>
<dbReference type="SUPFAM" id="SSF56112">
    <property type="entry name" value="Protein kinase-like (PK-like)"/>
    <property type="match status" value="1"/>
</dbReference>
<dbReference type="InterPro" id="IPR011009">
    <property type="entry name" value="Kinase-like_dom_sf"/>
</dbReference>
<keyword evidence="10" id="KW-0472">Membrane</keyword>
<dbReference type="AlphaFoldDB" id="A0AAU8JLP5"/>
<dbReference type="PANTHER" id="PTHR24363:SF0">
    <property type="entry name" value="SERINE_THREONINE KINASE LIKE DOMAIN CONTAINING 1"/>
    <property type="match status" value="1"/>
</dbReference>
<protein>
    <recommendedName>
        <fullName evidence="1">non-specific serine/threonine protein kinase</fullName>
        <ecNumber evidence="1">2.7.11.1</ecNumber>
    </recommendedName>
</protein>
<evidence type="ECO:0000256" key="9">
    <source>
        <dbReference type="PROSITE-ProRule" id="PRU10141"/>
    </source>
</evidence>
<evidence type="ECO:0000256" key="4">
    <source>
        <dbReference type="ARBA" id="ARBA00022741"/>
    </source>
</evidence>
<comment type="catalytic activity">
    <reaction evidence="8">
        <text>L-seryl-[protein] + ATP = O-phospho-L-seryl-[protein] + ADP + H(+)</text>
        <dbReference type="Rhea" id="RHEA:17989"/>
        <dbReference type="Rhea" id="RHEA-COMP:9863"/>
        <dbReference type="Rhea" id="RHEA-COMP:11604"/>
        <dbReference type="ChEBI" id="CHEBI:15378"/>
        <dbReference type="ChEBI" id="CHEBI:29999"/>
        <dbReference type="ChEBI" id="CHEBI:30616"/>
        <dbReference type="ChEBI" id="CHEBI:83421"/>
        <dbReference type="ChEBI" id="CHEBI:456216"/>
        <dbReference type="EC" id="2.7.11.1"/>
    </reaction>
</comment>
<comment type="catalytic activity">
    <reaction evidence="7">
        <text>L-threonyl-[protein] + ATP = O-phospho-L-threonyl-[protein] + ADP + H(+)</text>
        <dbReference type="Rhea" id="RHEA:46608"/>
        <dbReference type="Rhea" id="RHEA-COMP:11060"/>
        <dbReference type="Rhea" id="RHEA-COMP:11605"/>
        <dbReference type="ChEBI" id="CHEBI:15378"/>
        <dbReference type="ChEBI" id="CHEBI:30013"/>
        <dbReference type="ChEBI" id="CHEBI:30616"/>
        <dbReference type="ChEBI" id="CHEBI:61977"/>
        <dbReference type="ChEBI" id="CHEBI:456216"/>
        <dbReference type="EC" id="2.7.11.1"/>
    </reaction>
</comment>
<evidence type="ECO:0000256" key="2">
    <source>
        <dbReference type="ARBA" id="ARBA00022527"/>
    </source>
</evidence>
<keyword evidence="6 9" id="KW-0067">ATP-binding</keyword>
<evidence type="ECO:0000256" key="6">
    <source>
        <dbReference type="ARBA" id="ARBA00022840"/>
    </source>
</evidence>
<dbReference type="InterPro" id="IPR000719">
    <property type="entry name" value="Prot_kinase_dom"/>
</dbReference>
<dbReference type="GO" id="GO:0004674">
    <property type="term" value="F:protein serine/threonine kinase activity"/>
    <property type="evidence" value="ECO:0007669"/>
    <property type="project" value="UniProtKB-KW"/>
</dbReference>
<dbReference type="GO" id="GO:0005524">
    <property type="term" value="F:ATP binding"/>
    <property type="evidence" value="ECO:0007669"/>
    <property type="project" value="UniProtKB-UniRule"/>
</dbReference>
<proteinExistence type="predicted"/>
<dbReference type="Pfam" id="PF00069">
    <property type="entry name" value="Pkinase"/>
    <property type="match status" value="1"/>
</dbReference>
<evidence type="ECO:0000256" key="10">
    <source>
        <dbReference type="SAM" id="Phobius"/>
    </source>
</evidence>
<evidence type="ECO:0000313" key="12">
    <source>
        <dbReference type="EMBL" id="XCM40218.1"/>
    </source>
</evidence>
<reference evidence="12" key="1">
    <citation type="submission" date="2024-07" db="EMBL/GenBank/DDBJ databases">
        <authorList>
            <person name="Kim Y.J."/>
            <person name="Jeong J.Y."/>
        </authorList>
    </citation>
    <scope>NUCLEOTIDE SEQUENCE</scope>
    <source>
        <strain evidence="12">GIHE-MW2</strain>
    </source>
</reference>
<feature type="domain" description="Protein kinase" evidence="11">
    <location>
        <begin position="47"/>
        <end position="320"/>
    </location>
</feature>
<evidence type="ECO:0000256" key="5">
    <source>
        <dbReference type="ARBA" id="ARBA00022777"/>
    </source>
</evidence>
<dbReference type="PANTHER" id="PTHR24363">
    <property type="entry name" value="SERINE/THREONINE PROTEIN KINASE"/>
    <property type="match status" value="1"/>
</dbReference>
<keyword evidence="10" id="KW-0812">Transmembrane</keyword>
<dbReference type="PROSITE" id="PS50011">
    <property type="entry name" value="PROTEIN_KINASE_DOM"/>
    <property type="match status" value="1"/>
</dbReference>
<dbReference type="NCBIfam" id="NF045510">
    <property type="entry name" value="4Cys_prefix_kin"/>
    <property type="match status" value="1"/>
</dbReference>
<feature type="transmembrane region" description="Helical" evidence="10">
    <location>
        <begin position="431"/>
        <end position="450"/>
    </location>
</feature>
<dbReference type="Gene3D" id="1.10.510.10">
    <property type="entry name" value="Transferase(Phosphotransferase) domain 1"/>
    <property type="match status" value="1"/>
</dbReference>
<dbReference type="RefSeq" id="WP_190879571.1">
    <property type="nucleotide sequence ID" value="NZ_CP159837.1"/>
</dbReference>
<dbReference type="Gene3D" id="3.30.200.20">
    <property type="entry name" value="Phosphorylase Kinase, domain 1"/>
    <property type="match status" value="1"/>
</dbReference>
<dbReference type="EMBL" id="CP159837">
    <property type="protein sequence ID" value="XCM40218.1"/>
    <property type="molecule type" value="Genomic_DNA"/>
</dbReference>
<evidence type="ECO:0000256" key="1">
    <source>
        <dbReference type="ARBA" id="ARBA00012513"/>
    </source>
</evidence>
<evidence type="ECO:0000256" key="8">
    <source>
        <dbReference type="ARBA" id="ARBA00048679"/>
    </source>
</evidence>
<evidence type="ECO:0000259" key="11">
    <source>
        <dbReference type="PROSITE" id="PS50011"/>
    </source>
</evidence>
<dbReference type="InterPro" id="IPR017441">
    <property type="entry name" value="Protein_kinase_ATP_BS"/>
</dbReference>
<feature type="binding site" evidence="9">
    <location>
        <position position="78"/>
    </location>
    <ligand>
        <name>ATP</name>
        <dbReference type="ChEBI" id="CHEBI:30616"/>
    </ligand>
</feature>
<dbReference type="CDD" id="cd14014">
    <property type="entry name" value="STKc_PknB_like"/>
    <property type="match status" value="1"/>
</dbReference>
<evidence type="ECO:0000256" key="7">
    <source>
        <dbReference type="ARBA" id="ARBA00047899"/>
    </source>
</evidence>
<dbReference type="PROSITE" id="PS00107">
    <property type="entry name" value="PROTEIN_KINASE_ATP"/>
    <property type="match status" value="1"/>
</dbReference>
<keyword evidence="2" id="KW-0723">Serine/threonine-protein kinase</keyword>
<feature type="transmembrane region" description="Helical" evidence="10">
    <location>
        <begin position="402"/>
        <end position="419"/>
    </location>
</feature>